<dbReference type="SUPFAM" id="SSF55729">
    <property type="entry name" value="Acyl-CoA N-acyltransferases (Nat)"/>
    <property type="match status" value="1"/>
</dbReference>
<dbReference type="PROSITE" id="PS51186">
    <property type="entry name" value="GNAT"/>
    <property type="match status" value="1"/>
</dbReference>
<reference evidence="2 3" key="1">
    <citation type="submission" date="2016-10" db="EMBL/GenBank/DDBJ databases">
        <authorList>
            <person name="Varghese N."/>
            <person name="Submissions S."/>
        </authorList>
    </citation>
    <scope>NUCLEOTIDE SEQUENCE [LARGE SCALE GENOMIC DNA]</scope>
    <source>
        <strain evidence="2 3">CIP 109853</strain>
    </source>
</reference>
<name>A0ABY1BRV2_9PSED</name>
<organism evidence="2 3">
    <name type="scientific">Pseudomonas cuatrocienegasensis</name>
    <dbReference type="NCBI Taxonomy" id="543360"/>
    <lineage>
        <taxon>Bacteria</taxon>
        <taxon>Pseudomonadati</taxon>
        <taxon>Pseudomonadota</taxon>
        <taxon>Gammaproteobacteria</taxon>
        <taxon>Pseudomonadales</taxon>
        <taxon>Pseudomonadaceae</taxon>
        <taxon>Pseudomonas</taxon>
    </lineage>
</organism>
<dbReference type="InterPro" id="IPR000182">
    <property type="entry name" value="GNAT_dom"/>
</dbReference>
<dbReference type="Pfam" id="PF13302">
    <property type="entry name" value="Acetyltransf_3"/>
    <property type="match status" value="1"/>
</dbReference>
<evidence type="ECO:0000313" key="2">
    <source>
        <dbReference type="EMBL" id="SER49526.1"/>
    </source>
</evidence>
<protein>
    <submittedName>
        <fullName evidence="2">Protein N-acetyltransferase, RimJ/RimL family</fullName>
    </submittedName>
</protein>
<keyword evidence="3" id="KW-1185">Reference proteome</keyword>
<sequence>MTRDLTHWQPRPTPDQRTLQGRFVRLEALEIRRHGDDLWRALQGTSKNVGEAVSARQKQAKKRSLRAVNEHFEPVFNAAMTTQVVFRGAPKGPDPALWDYLPYGPFSERAAFDAWLAGNASSRDPLFYAVLDKASGKALGLFSYLRITPQDGCIEIGHVAFGAPMQRTPGATEAVYLLARHAFDDLAYRRLEWKCDAANARSMRAAERFGFTAEGLFRQHMVRKGRNRDTAWFAIIDGDWPALRDGFQRWLAQENFDAEGRQKQRLEALRG</sequence>
<dbReference type="EMBL" id="FOFP01000041">
    <property type="protein sequence ID" value="SER49526.1"/>
    <property type="molecule type" value="Genomic_DNA"/>
</dbReference>
<accession>A0ABY1BRV2</accession>
<gene>
    <name evidence="2" type="ORF">SAMN05216600_1412</name>
</gene>
<comment type="caution">
    <text evidence="2">The sequence shown here is derived from an EMBL/GenBank/DDBJ whole genome shotgun (WGS) entry which is preliminary data.</text>
</comment>
<evidence type="ECO:0000259" key="1">
    <source>
        <dbReference type="PROSITE" id="PS51186"/>
    </source>
</evidence>
<dbReference type="PANTHER" id="PTHR43441">
    <property type="entry name" value="RIBOSOMAL-PROTEIN-SERINE ACETYLTRANSFERASE"/>
    <property type="match status" value="1"/>
</dbReference>
<evidence type="ECO:0000313" key="3">
    <source>
        <dbReference type="Proteomes" id="UP000198512"/>
    </source>
</evidence>
<proteinExistence type="predicted"/>
<dbReference type="Gene3D" id="3.40.630.30">
    <property type="match status" value="1"/>
</dbReference>
<feature type="domain" description="N-acetyltransferase" evidence="1">
    <location>
        <begin position="84"/>
        <end position="229"/>
    </location>
</feature>
<dbReference type="InterPro" id="IPR051908">
    <property type="entry name" value="Ribosomal_N-acetyltransferase"/>
</dbReference>
<dbReference type="Proteomes" id="UP000198512">
    <property type="component" value="Unassembled WGS sequence"/>
</dbReference>
<dbReference type="InterPro" id="IPR016181">
    <property type="entry name" value="Acyl_CoA_acyltransferase"/>
</dbReference>
<dbReference type="PANTHER" id="PTHR43441:SF2">
    <property type="entry name" value="FAMILY ACETYLTRANSFERASE, PUTATIVE (AFU_ORTHOLOGUE AFUA_7G00850)-RELATED"/>
    <property type="match status" value="1"/>
</dbReference>